<sequence>IATDNIDQSMVKDEVDEVKDEEKEVLDTRGDHLETNNEQKLDDIPGDCISNQIEVKPELKNERDE</sequence>
<feature type="compositionally biased region" description="Basic and acidic residues" evidence="1">
    <location>
        <begin position="20"/>
        <end position="43"/>
    </location>
</feature>
<evidence type="ECO:0000313" key="3">
    <source>
        <dbReference type="Proteomes" id="UP000824469"/>
    </source>
</evidence>
<organism evidence="2 3">
    <name type="scientific">Taxus chinensis</name>
    <name type="common">Chinese yew</name>
    <name type="synonym">Taxus wallichiana var. chinensis</name>
    <dbReference type="NCBI Taxonomy" id="29808"/>
    <lineage>
        <taxon>Eukaryota</taxon>
        <taxon>Viridiplantae</taxon>
        <taxon>Streptophyta</taxon>
        <taxon>Embryophyta</taxon>
        <taxon>Tracheophyta</taxon>
        <taxon>Spermatophyta</taxon>
        <taxon>Pinopsida</taxon>
        <taxon>Pinidae</taxon>
        <taxon>Conifers II</taxon>
        <taxon>Cupressales</taxon>
        <taxon>Taxaceae</taxon>
        <taxon>Taxus</taxon>
    </lineage>
</organism>
<keyword evidence="3" id="KW-1185">Reference proteome</keyword>
<feature type="region of interest" description="Disordered" evidence="1">
    <location>
        <begin position="1"/>
        <end position="46"/>
    </location>
</feature>
<evidence type="ECO:0000313" key="2">
    <source>
        <dbReference type="EMBL" id="KAH9311959.1"/>
    </source>
</evidence>
<evidence type="ECO:0000256" key="1">
    <source>
        <dbReference type="SAM" id="MobiDB-lite"/>
    </source>
</evidence>
<proteinExistence type="predicted"/>
<comment type="caution">
    <text evidence="2">The sequence shown here is derived from an EMBL/GenBank/DDBJ whole genome shotgun (WGS) entry which is preliminary data.</text>
</comment>
<gene>
    <name evidence="2" type="ORF">KI387_026994</name>
</gene>
<dbReference type="Proteomes" id="UP000824469">
    <property type="component" value="Unassembled WGS sequence"/>
</dbReference>
<accession>A0AA38L194</accession>
<dbReference type="AlphaFoldDB" id="A0AA38L194"/>
<feature type="non-terminal residue" evidence="2">
    <location>
        <position position="65"/>
    </location>
</feature>
<name>A0AA38L194_TAXCH</name>
<feature type="non-terminal residue" evidence="2">
    <location>
        <position position="1"/>
    </location>
</feature>
<reference evidence="2 3" key="1">
    <citation type="journal article" date="2021" name="Nat. Plants">
        <title>The Taxus genome provides insights into paclitaxel biosynthesis.</title>
        <authorList>
            <person name="Xiong X."/>
            <person name="Gou J."/>
            <person name="Liao Q."/>
            <person name="Li Y."/>
            <person name="Zhou Q."/>
            <person name="Bi G."/>
            <person name="Li C."/>
            <person name="Du R."/>
            <person name="Wang X."/>
            <person name="Sun T."/>
            <person name="Guo L."/>
            <person name="Liang H."/>
            <person name="Lu P."/>
            <person name="Wu Y."/>
            <person name="Zhang Z."/>
            <person name="Ro D.K."/>
            <person name="Shang Y."/>
            <person name="Huang S."/>
            <person name="Yan J."/>
        </authorList>
    </citation>
    <scope>NUCLEOTIDE SEQUENCE [LARGE SCALE GENOMIC DNA]</scope>
    <source>
        <strain evidence="2">Ta-2019</strain>
    </source>
</reference>
<protein>
    <submittedName>
        <fullName evidence="2">Uncharacterized protein</fullName>
    </submittedName>
</protein>
<dbReference type="EMBL" id="JAHRHJ020000006">
    <property type="protein sequence ID" value="KAH9311959.1"/>
    <property type="molecule type" value="Genomic_DNA"/>
</dbReference>